<dbReference type="GO" id="GO:0000287">
    <property type="term" value="F:magnesium ion binding"/>
    <property type="evidence" value="ECO:0007669"/>
    <property type="project" value="InterPro"/>
</dbReference>
<name>A0A0G1WYS2_9BACT</name>
<organism evidence="7 8">
    <name type="scientific">Candidatus Gottesmanbacteria bacterium GW2011_GWA2_47_9</name>
    <dbReference type="NCBI Taxonomy" id="1618445"/>
    <lineage>
        <taxon>Bacteria</taxon>
        <taxon>Candidatus Gottesmaniibacteriota</taxon>
    </lineage>
</organism>
<dbReference type="InterPro" id="IPR005946">
    <property type="entry name" value="Rib-P_diPkinase"/>
</dbReference>
<evidence type="ECO:0000256" key="1">
    <source>
        <dbReference type="ARBA" id="ARBA00013247"/>
    </source>
</evidence>
<protein>
    <recommendedName>
        <fullName evidence="1">ribose-phosphate diphosphokinase</fullName>
        <ecNumber evidence="1">2.7.6.1</ecNumber>
    </recommendedName>
</protein>
<keyword evidence="4" id="KW-0418">Kinase</keyword>
<keyword evidence="5" id="KW-0067">ATP-binding</keyword>
<evidence type="ECO:0000256" key="6">
    <source>
        <dbReference type="ARBA" id="ARBA00049535"/>
    </source>
</evidence>
<dbReference type="EMBL" id="LCOY01000029">
    <property type="protein sequence ID" value="KKU87375.1"/>
    <property type="molecule type" value="Genomic_DNA"/>
</dbReference>
<evidence type="ECO:0000256" key="4">
    <source>
        <dbReference type="ARBA" id="ARBA00022777"/>
    </source>
</evidence>
<dbReference type="InterPro" id="IPR029057">
    <property type="entry name" value="PRTase-like"/>
</dbReference>
<evidence type="ECO:0000313" key="7">
    <source>
        <dbReference type="EMBL" id="KKU87375.1"/>
    </source>
</evidence>
<dbReference type="PANTHER" id="PTHR10210">
    <property type="entry name" value="RIBOSE-PHOSPHATE DIPHOSPHOKINASE FAMILY MEMBER"/>
    <property type="match status" value="1"/>
</dbReference>
<sequence>MHTNCVSHINAYNTSILCQNLLFDNMAHPAEAPTFFHLKHSQDPYHSALTSGVIAHLGEGIVSSAFEGVRARSGELLIERADPTSFGIIIESHAPYMDRWQSDLETIIYRATTSSLPIDALFVVMPYMELRDDRAVTDAGALARLLSDRLANADKQQKIVAVATWEPHSTQGIEHLRTAFAESGNEVAIIPLTAVRLFARKFAQIMAEHPNRRYAVISPDLGSLHRCMIAAKELNVPVVLFEKMRPAIEKVDFGNAFIADPTTGLAVPAIFDDLLNIVAFPIDDLTGTGRTNCGAAEMLKRDYGVAEVHTAITHASLILPEAKKRLSAAMEEGFIDAIFFTDTLPPVMDGKTVTVSVAQSTAALMRVATGIGSEEDKVAVQKIMYPLGPIKDELKELLAAGQLPLVPELWPPQTPSTPSQEAVLFQYAGTA</sequence>
<keyword evidence="2" id="KW-0808">Transferase</keyword>
<dbReference type="GO" id="GO:0002189">
    <property type="term" value="C:ribose phosphate diphosphokinase complex"/>
    <property type="evidence" value="ECO:0007669"/>
    <property type="project" value="TreeGrafter"/>
</dbReference>
<dbReference type="GO" id="GO:0006015">
    <property type="term" value="P:5-phosphoribose 1-diphosphate biosynthetic process"/>
    <property type="evidence" value="ECO:0007669"/>
    <property type="project" value="TreeGrafter"/>
</dbReference>
<dbReference type="EC" id="2.7.6.1" evidence="1"/>
<comment type="catalytic activity">
    <reaction evidence="6">
        <text>D-ribose 5-phosphate + ATP = 5-phospho-alpha-D-ribose 1-diphosphate + AMP + H(+)</text>
        <dbReference type="Rhea" id="RHEA:15609"/>
        <dbReference type="ChEBI" id="CHEBI:15378"/>
        <dbReference type="ChEBI" id="CHEBI:30616"/>
        <dbReference type="ChEBI" id="CHEBI:58017"/>
        <dbReference type="ChEBI" id="CHEBI:78346"/>
        <dbReference type="ChEBI" id="CHEBI:456215"/>
        <dbReference type="EC" id="2.7.6.1"/>
    </reaction>
</comment>
<evidence type="ECO:0000256" key="5">
    <source>
        <dbReference type="ARBA" id="ARBA00022840"/>
    </source>
</evidence>
<accession>A0A0G1WYS2</accession>
<dbReference type="SUPFAM" id="SSF53271">
    <property type="entry name" value="PRTase-like"/>
    <property type="match status" value="1"/>
</dbReference>
<keyword evidence="3" id="KW-0547">Nucleotide-binding</keyword>
<dbReference type="AlphaFoldDB" id="A0A0G1WYS2"/>
<proteinExistence type="predicted"/>
<dbReference type="Proteomes" id="UP000034739">
    <property type="component" value="Unassembled WGS sequence"/>
</dbReference>
<gene>
    <name evidence="7" type="ORF">UY16_C0029G0014</name>
</gene>
<dbReference type="PANTHER" id="PTHR10210:SF32">
    <property type="entry name" value="RIBOSE-PHOSPHATE PYROPHOSPHOKINASE 2"/>
    <property type="match status" value="1"/>
</dbReference>
<dbReference type="Gene3D" id="3.40.50.2020">
    <property type="match status" value="2"/>
</dbReference>
<evidence type="ECO:0000256" key="2">
    <source>
        <dbReference type="ARBA" id="ARBA00022679"/>
    </source>
</evidence>
<dbReference type="GO" id="GO:0005524">
    <property type="term" value="F:ATP binding"/>
    <property type="evidence" value="ECO:0007669"/>
    <property type="project" value="UniProtKB-KW"/>
</dbReference>
<comment type="caution">
    <text evidence="7">The sequence shown here is derived from an EMBL/GenBank/DDBJ whole genome shotgun (WGS) entry which is preliminary data.</text>
</comment>
<dbReference type="CDD" id="cd06223">
    <property type="entry name" value="PRTases_typeI"/>
    <property type="match status" value="1"/>
</dbReference>
<dbReference type="InterPro" id="IPR000836">
    <property type="entry name" value="PRTase_dom"/>
</dbReference>
<evidence type="ECO:0000313" key="8">
    <source>
        <dbReference type="Proteomes" id="UP000034739"/>
    </source>
</evidence>
<dbReference type="GO" id="GO:0005737">
    <property type="term" value="C:cytoplasm"/>
    <property type="evidence" value="ECO:0007669"/>
    <property type="project" value="TreeGrafter"/>
</dbReference>
<dbReference type="GO" id="GO:0004749">
    <property type="term" value="F:ribose phosphate diphosphokinase activity"/>
    <property type="evidence" value="ECO:0007669"/>
    <property type="project" value="UniProtKB-EC"/>
</dbReference>
<evidence type="ECO:0000256" key="3">
    <source>
        <dbReference type="ARBA" id="ARBA00022741"/>
    </source>
</evidence>
<reference evidence="7 8" key="1">
    <citation type="journal article" date="2015" name="Nature">
        <title>rRNA introns, odd ribosomes, and small enigmatic genomes across a large radiation of phyla.</title>
        <authorList>
            <person name="Brown C.T."/>
            <person name="Hug L.A."/>
            <person name="Thomas B.C."/>
            <person name="Sharon I."/>
            <person name="Castelle C.J."/>
            <person name="Singh A."/>
            <person name="Wilkins M.J."/>
            <person name="Williams K.H."/>
            <person name="Banfield J.F."/>
        </authorList>
    </citation>
    <scope>NUCLEOTIDE SEQUENCE [LARGE SCALE GENOMIC DNA]</scope>
</reference>
<dbReference type="GO" id="GO:0006164">
    <property type="term" value="P:purine nucleotide biosynthetic process"/>
    <property type="evidence" value="ECO:0007669"/>
    <property type="project" value="TreeGrafter"/>
</dbReference>
<dbReference type="GO" id="GO:0016301">
    <property type="term" value="F:kinase activity"/>
    <property type="evidence" value="ECO:0007669"/>
    <property type="project" value="UniProtKB-KW"/>
</dbReference>